<evidence type="ECO:0000256" key="10">
    <source>
        <dbReference type="ARBA" id="ARBA00022989"/>
    </source>
</evidence>
<feature type="transmembrane region" description="Helical" evidence="15">
    <location>
        <begin position="144"/>
        <end position="164"/>
    </location>
</feature>
<dbReference type="InterPro" id="IPR001457">
    <property type="entry name" value="NADH_UbQ/plastoQ_OxRdtase_su6"/>
</dbReference>
<evidence type="ECO:0000256" key="11">
    <source>
        <dbReference type="ARBA" id="ARBA00023027"/>
    </source>
</evidence>
<evidence type="ECO:0000256" key="3">
    <source>
        <dbReference type="ARBA" id="ARBA00012944"/>
    </source>
</evidence>
<evidence type="ECO:0000256" key="2">
    <source>
        <dbReference type="ARBA" id="ARBA00005698"/>
    </source>
</evidence>
<organism evidence="16">
    <name type="scientific">Potthastia sp. XL1561</name>
    <dbReference type="NCBI Taxonomy" id="2798858"/>
    <lineage>
        <taxon>Eukaryota</taxon>
        <taxon>Metazoa</taxon>
        <taxon>Ecdysozoa</taxon>
        <taxon>Arthropoda</taxon>
        <taxon>Hexapoda</taxon>
        <taxon>Insecta</taxon>
        <taxon>Pterygota</taxon>
        <taxon>Neoptera</taxon>
        <taxon>Endopterygota</taxon>
        <taxon>Diptera</taxon>
        <taxon>Nematocera</taxon>
        <taxon>Chironomoidea</taxon>
        <taxon>Chironomidae</taxon>
        <taxon>Diamesinae</taxon>
        <taxon>Potthastia</taxon>
    </lineage>
</organism>
<evidence type="ECO:0000256" key="15">
    <source>
        <dbReference type="RuleBase" id="RU004430"/>
    </source>
</evidence>
<evidence type="ECO:0000256" key="9">
    <source>
        <dbReference type="ARBA" id="ARBA00022982"/>
    </source>
</evidence>
<keyword evidence="6 15" id="KW-0679">Respiratory chain</keyword>
<keyword evidence="15" id="KW-0830">Ubiquinone</keyword>
<keyword evidence="8 15" id="KW-1278">Translocase</keyword>
<name>A0A8A9WMN6_9DIPT</name>
<keyword evidence="9 15" id="KW-0249">Electron transport</keyword>
<dbReference type="GO" id="GO:0008137">
    <property type="term" value="F:NADH dehydrogenase (ubiquinone) activity"/>
    <property type="evidence" value="ECO:0007669"/>
    <property type="project" value="UniProtKB-UniRule"/>
</dbReference>
<gene>
    <name evidence="16" type="primary">ND6</name>
</gene>
<geneLocation type="mitochondrion" evidence="16"/>
<evidence type="ECO:0000256" key="5">
    <source>
        <dbReference type="ARBA" id="ARBA00022448"/>
    </source>
</evidence>
<accession>A0A8A9WMN6</accession>
<dbReference type="GO" id="GO:0031966">
    <property type="term" value="C:mitochondrial membrane"/>
    <property type="evidence" value="ECO:0007669"/>
    <property type="project" value="UniProtKB-SubCell"/>
</dbReference>
<evidence type="ECO:0000256" key="1">
    <source>
        <dbReference type="ARBA" id="ARBA00004225"/>
    </source>
</evidence>
<comment type="function">
    <text evidence="15">Core subunit of the mitochondrial membrane respiratory chain NADH dehydrogenase (Complex I) which catalyzes electron transfer from NADH through the respiratory chain, using ubiquinone as an electron acceptor. Essential for the catalytic activity and assembly of complex I.</text>
</comment>
<evidence type="ECO:0000256" key="6">
    <source>
        <dbReference type="ARBA" id="ARBA00022660"/>
    </source>
</evidence>
<comment type="similarity">
    <text evidence="2 15">Belongs to the complex I subunit 6 family.</text>
</comment>
<dbReference type="EMBL" id="MW373523">
    <property type="protein sequence ID" value="QTT60877.1"/>
    <property type="molecule type" value="Genomic_DNA"/>
</dbReference>
<evidence type="ECO:0000313" key="16">
    <source>
        <dbReference type="EMBL" id="QTT60877.1"/>
    </source>
</evidence>
<evidence type="ECO:0000256" key="12">
    <source>
        <dbReference type="ARBA" id="ARBA00023128"/>
    </source>
</evidence>
<sequence>MFQFLISFTLMISSTIFMQMKHPMAMGLTLLIQTFVICIITGNYSKTFWFSYILFLIFLGGMLVLFIYVTSLASNEMFSFSMKMFIISMTMLFFCSIFIMLLDSNLLTNYFFLNNEMLNISNMKSFIIENSILLNKLYNFPTNLMTILLINYLFLTLIAAVKITNMFEGPLRPKF</sequence>
<dbReference type="EC" id="7.1.1.2" evidence="3 15"/>
<keyword evidence="11 15" id="KW-0520">NAD</keyword>
<comment type="subcellular location">
    <subcellularLocation>
        <location evidence="1 15">Mitochondrion membrane</location>
        <topology evidence="1 15">Multi-pass membrane protein</topology>
    </subcellularLocation>
</comment>
<dbReference type="Pfam" id="PF00499">
    <property type="entry name" value="Oxidored_q3"/>
    <property type="match status" value="1"/>
</dbReference>
<protein>
    <recommendedName>
        <fullName evidence="4 15">NADH-ubiquinone oxidoreductase chain 6</fullName>
        <ecNumber evidence="3 15">7.1.1.2</ecNumber>
    </recommendedName>
</protein>
<keyword evidence="5 15" id="KW-0813">Transport</keyword>
<keyword evidence="12 15" id="KW-0496">Mitochondrion</keyword>
<evidence type="ECO:0000256" key="8">
    <source>
        <dbReference type="ARBA" id="ARBA00022967"/>
    </source>
</evidence>
<feature type="transmembrane region" description="Helical" evidence="15">
    <location>
        <begin position="84"/>
        <end position="102"/>
    </location>
</feature>
<evidence type="ECO:0000256" key="14">
    <source>
        <dbReference type="ARBA" id="ARBA00049551"/>
    </source>
</evidence>
<keyword evidence="13 15" id="KW-0472">Membrane</keyword>
<keyword evidence="7 15" id="KW-0812">Transmembrane</keyword>
<evidence type="ECO:0000256" key="7">
    <source>
        <dbReference type="ARBA" id="ARBA00022692"/>
    </source>
</evidence>
<evidence type="ECO:0000256" key="4">
    <source>
        <dbReference type="ARBA" id="ARBA00021095"/>
    </source>
</evidence>
<evidence type="ECO:0000256" key="13">
    <source>
        <dbReference type="ARBA" id="ARBA00023136"/>
    </source>
</evidence>
<dbReference type="PANTHER" id="PTHR11435">
    <property type="entry name" value="NADH UBIQUINONE OXIDOREDUCTASE SUBUNIT ND6"/>
    <property type="match status" value="1"/>
</dbReference>
<proteinExistence type="inferred from homology"/>
<reference evidence="16" key="1">
    <citation type="submission" date="2020-12" db="EMBL/GenBank/DDBJ databases">
        <authorList>
            <person name="Lin X.-L."/>
        </authorList>
    </citation>
    <scope>NUCLEOTIDE SEQUENCE</scope>
</reference>
<dbReference type="InterPro" id="IPR050269">
    <property type="entry name" value="ComplexI_Subunit6"/>
</dbReference>
<comment type="catalytic activity">
    <reaction evidence="14 15">
        <text>a ubiquinone + NADH + 5 H(+)(in) = a ubiquinol + NAD(+) + 4 H(+)(out)</text>
        <dbReference type="Rhea" id="RHEA:29091"/>
        <dbReference type="Rhea" id="RHEA-COMP:9565"/>
        <dbReference type="Rhea" id="RHEA-COMP:9566"/>
        <dbReference type="ChEBI" id="CHEBI:15378"/>
        <dbReference type="ChEBI" id="CHEBI:16389"/>
        <dbReference type="ChEBI" id="CHEBI:17976"/>
        <dbReference type="ChEBI" id="CHEBI:57540"/>
        <dbReference type="ChEBI" id="CHEBI:57945"/>
        <dbReference type="EC" id="7.1.1.2"/>
    </reaction>
</comment>
<keyword evidence="10 15" id="KW-1133">Transmembrane helix</keyword>
<feature type="transmembrane region" description="Helical" evidence="15">
    <location>
        <begin position="48"/>
        <end position="72"/>
    </location>
</feature>
<dbReference type="AlphaFoldDB" id="A0A8A9WMN6"/>
<dbReference type="PANTHER" id="PTHR11435:SF1">
    <property type="entry name" value="NADH-UBIQUINONE OXIDOREDUCTASE CHAIN 6"/>
    <property type="match status" value="1"/>
</dbReference>